<dbReference type="PANTHER" id="PTHR32011">
    <property type="entry name" value="OS08G0472400 PROTEIN"/>
    <property type="match status" value="1"/>
</dbReference>
<dbReference type="RefSeq" id="WP_180135640.1">
    <property type="nucleotide sequence ID" value="NZ_JABMKT010000007.1"/>
</dbReference>
<comment type="caution">
    <text evidence="1">The sequence shown here is derived from an EMBL/GenBank/DDBJ whole genome shotgun (WGS) entry which is preliminary data.</text>
</comment>
<keyword evidence="2" id="KW-1185">Reference proteome</keyword>
<name>A0A7Z0PFJ9_9FUSO</name>
<evidence type="ECO:0000313" key="2">
    <source>
        <dbReference type="Proteomes" id="UP000526184"/>
    </source>
</evidence>
<dbReference type="InterPro" id="IPR037883">
    <property type="entry name" value="Knr4/Smi1-like_sf"/>
</dbReference>
<dbReference type="AlphaFoldDB" id="A0A7Z0PFJ9"/>
<sequence length="190" mass="22808">MFEKILKEVRNNNIELLPPVSDEDILKIEEIYGFRMPKCLQNLYKEGMPLNEYTINYADFSKENILKIKKYIKFYDDCWDMYTLNWPESMWGPEPEDEVDRDDEMERRFNEAEGLIPLTYKGYFISQVVDIDKTPVFHVAESDVIILDASISSIIKRFFIEKKLIGKNREDDLSFEKQTFVKFWLEICYY</sequence>
<accession>A0A7Z0PFJ9</accession>
<evidence type="ECO:0000313" key="1">
    <source>
        <dbReference type="EMBL" id="NYV27647.1"/>
    </source>
</evidence>
<reference evidence="1 2" key="1">
    <citation type="submission" date="2020-05" db="EMBL/GenBank/DDBJ databases">
        <title>Streptobacillus felis strain LHL191014123.</title>
        <authorList>
            <person name="Fawzy A."/>
            <person name="Rau J."/>
            <person name="Risse K."/>
            <person name="Schauerte N."/>
            <person name="Geiger C."/>
            <person name="Blom J."/>
            <person name="Imirzalioglu C."/>
            <person name="Falgenhauer J."/>
            <person name="Bach A."/>
            <person name="Herden C."/>
            <person name="Eisenberg T."/>
        </authorList>
    </citation>
    <scope>NUCLEOTIDE SEQUENCE [LARGE SCALE GENOMIC DNA]</scope>
    <source>
        <strain evidence="1 2">LHL191014123</strain>
    </source>
</reference>
<dbReference type="Proteomes" id="UP000526184">
    <property type="component" value="Unassembled WGS sequence"/>
</dbReference>
<dbReference type="PANTHER" id="PTHR32011:SF6">
    <property type="entry name" value="KNR4_SMI1-LIKE DOMAIN-CONTAINING PROTEIN"/>
    <property type="match status" value="1"/>
</dbReference>
<gene>
    <name evidence="1" type="ORF">HP397_02230</name>
</gene>
<dbReference type="EMBL" id="JABMKT010000007">
    <property type="protein sequence ID" value="NYV27647.1"/>
    <property type="molecule type" value="Genomic_DNA"/>
</dbReference>
<evidence type="ECO:0008006" key="3">
    <source>
        <dbReference type="Google" id="ProtNLM"/>
    </source>
</evidence>
<protein>
    <recommendedName>
        <fullName evidence="3">Knr4/Smi1-like domain-containing protein</fullName>
    </recommendedName>
</protein>
<organism evidence="1 2">
    <name type="scientific">Streptobacillus felis</name>
    <dbReference type="NCBI Taxonomy" id="1384509"/>
    <lineage>
        <taxon>Bacteria</taxon>
        <taxon>Fusobacteriati</taxon>
        <taxon>Fusobacteriota</taxon>
        <taxon>Fusobacteriia</taxon>
        <taxon>Fusobacteriales</taxon>
        <taxon>Leptotrichiaceae</taxon>
        <taxon>Streptobacillus</taxon>
    </lineage>
</organism>
<dbReference type="SUPFAM" id="SSF160631">
    <property type="entry name" value="SMI1/KNR4-like"/>
    <property type="match status" value="1"/>
</dbReference>
<proteinExistence type="predicted"/>